<name>A0A0E9RWW3_ANGAN</name>
<reference evidence="1" key="1">
    <citation type="submission" date="2014-11" db="EMBL/GenBank/DDBJ databases">
        <authorList>
            <person name="Amaro Gonzalez C."/>
        </authorList>
    </citation>
    <scope>NUCLEOTIDE SEQUENCE</scope>
</reference>
<protein>
    <submittedName>
        <fullName evidence="1">Uncharacterized protein</fullName>
    </submittedName>
</protein>
<organism evidence="1">
    <name type="scientific">Anguilla anguilla</name>
    <name type="common">European freshwater eel</name>
    <name type="synonym">Muraena anguilla</name>
    <dbReference type="NCBI Taxonomy" id="7936"/>
    <lineage>
        <taxon>Eukaryota</taxon>
        <taxon>Metazoa</taxon>
        <taxon>Chordata</taxon>
        <taxon>Craniata</taxon>
        <taxon>Vertebrata</taxon>
        <taxon>Euteleostomi</taxon>
        <taxon>Actinopterygii</taxon>
        <taxon>Neopterygii</taxon>
        <taxon>Teleostei</taxon>
        <taxon>Anguilliformes</taxon>
        <taxon>Anguillidae</taxon>
        <taxon>Anguilla</taxon>
    </lineage>
</organism>
<accession>A0A0E9RWW3</accession>
<sequence>MHRSFPPYHCLSGIYAFLMQPNPARHCRKACSANAQGNPQW</sequence>
<proteinExistence type="predicted"/>
<evidence type="ECO:0000313" key="1">
    <source>
        <dbReference type="EMBL" id="JAH32885.1"/>
    </source>
</evidence>
<reference evidence="1" key="2">
    <citation type="journal article" date="2015" name="Fish Shellfish Immunol.">
        <title>Early steps in the European eel (Anguilla anguilla)-Vibrio vulnificus interaction in the gills: Role of the RtxA13 toxin.</title>
        <authorList>
            <person name="Callol A."/>
            <person name="Pajuelo D."/>
            <person name="Ebbesson L."/>
            <person name="Teles M."/>
            <person name="MacKenzie S."/>
            <person name="Amaro C."/>
        </authorList>
    </citation>
    <scope>NUCLEOTIDE SEQUENCE</scope>
</reference>
<dbReference type="EMBL" id="GBXM01075692">
    <property type="protein sequence ID" value="JAH32885.1"/>
    <property type="molecule type" value="Transcribed_RNA"/>
</dbReference>
<dbReference type="AlphaFoldDB" id="A0A0E9RWW3"/>